<evidence type="ECO:0000313" key="4">
    <source>
        <dbReference type="EMBL" id="RMI41607.1"/>
    </source>
</evidence>
<comment type="cofactor">
    <cofactor evidence="1">
        <name>Mg(2+)</name>
        <dbReference type="ChEBI" id="CHEBI:18420"/>
    </cofactor>
</comment>
<name>A0A3M2LW48_9ACTN</name>
<dbReference type="PANTHER" id="PTHR11839">
    <property type="entry name" value="UDP/ADP-SUGAR PYROPHOSPHATASE"/>
    <property type="match status" value="1"/>
</dbReference>
<protein>
    <submittedName>
        <fullName evidence="4">NUDIX hydrolase</fullName>
    </submittedName>
</protein>
<evidence type="ECO:0000313" key="5">
    <source>
        <dbReference type="Proteomes" id="UP000282674"/>
    </source>
</evidence>
<dbReference type="PANTHER" id="PTHR11839:SF18">
    <property type="entry name" value="NUDIX HYDROLASE DOMAIN-CONTAINING PROTEIN"/>
    <property type="match status" value="1"/>
</dbReference>
<dbReference type="PROSITE" id="PS51462">
    <property type="entry name" value="NUDIX"/>
    <property type="match status" value="1"/>
</dbReference>
<dbReference type="EMBL" id="RFFG01000041">
    <property type="protein sequence ID" value="RMI41607.1"/>
    <property type="molecule type" value="Genomic_DNA"/>
</dbReference>
<organism evidence="4 5">
    <name type="scientific">Actinomadura harenae</name>
    <dbReference type="NCBI Taxonomy" id="2483351"/>
    <lineage>
        <taxon>Bacteria</taxon>
        <taxon>Bacillati</taxon>
        <taxon>Actinomycetota</taxon>
        <taxon>Actinomycetes</taxon>
        <taxon>Streptosporangiales</taxon>
        <taxon>Thermomonosporaceae</taxon>
        <taxon>Actinomadura</taxon>
    </lineage>
</organism>
<reference evidence="4 5" key="1">
    <citation type="submission" date="2018-10" db="EMBL/GenBank/DDBJ databases">
        <title>Isolation from soil.</title>
        <authorList>
            <person name="Hu J."/>
        </authorList>
    </citation>
    <scope>NUCLEOTIDE SEQUENCE [LARGE SCALE GENOMIC DNA]</scope>
    <source>
        <strain evidence="4 5">NEAU-Ht49</strain>
    </source>
</reference>
<dbReference type="OrthoDB" id="177518at2"/>
<dbReference type="GO" id="GO:0006753">
    <property type="term" value="P:nucleoside phosphate metabolic process"/>
    <property type="evidence" value="ECO:0007669"/>
    <property type="project" value="TreeGrafter"/>
</dbReference>
<dbReference type="Proteomes" id="UP000282674">
    <property type="component" value="Unassembled WGS sequence"/>
</dbReference>
<keyword evidence="2 4" id="KW-0378">Hydrolase</keyword>
<dbReference type="Gene3D" id="3.90.79.10">
    <property type="entry name" value="Nucleoside Triphosphate Pyrophosphohydrolase"/>
    <property type="match status" value="1"/>
</dbReference>
<gene>
    <name evidence="4" type="ORF">EBO15_22680</name>
</gene>
<feature type="domain" description="Nudix hydrolase" evidence="3">
    <location>
        <begin position="41"/>
        <end position="174"/>
    </location>
</feature>
<dbReference type="GO" id="GO:0016787">
    <property type="term" value="F:hydrolase activity"/>
    <property type="evidence" value="ECO:0007669"/>
    <property type="project" value="UniProtKB-KW"/>
</dbReference>
<dbReference type="RefSeq" id="WP_122196441.1">
    <property type="nucleotide sequence ID" value="NZ_JBHSKC010000038.1"/>
</dbReference>
<dbReference type="CDD" id="cd03424">
    <property type="entry name" value="NUDIX_ADPRase_Nudt5_UGPPase_Nudt14"/>
    <property type="match status" value="1"/>
</dbReference>
<proteinExistence type="predicted"/>
<evidence type="ECO:0000259" key="3">
    <source>
        <dbReference type="PROSITE" id="PS51462"/>
    </source>
</evidence>
<dbReference type="Pfam" id="PF00293">
    <property type="entry name" value="NUDIX"/>
    <property type="match status" value="1"/>
</dbReference>
<accession>A0A3M2LW48</accession>
<evidence type="ECO:0000256" key="2">
    <source>
        <dbReference type="ARBA" id="ARBA00022801"/>
    </source>
</evidence>
<dbReference type="InterPro" id="IPR015797">
    <property type="entry name" value="NUDIX_hydrolase-like_dom_sf"/>
</dbReference>
<dbReference type="SUPFAM" id="SSF55811">
    <property type="entry name" value="Nudix"/>
    <property type="match status" value="1"/>
</dbReference>
<evidence type="ECO:0000256" key="1">
    <source>
        <dbReference type="ARBA" id="ARBA00001946"/>
    </source>
</evidence>
<dbReference type="AlphaFoldDB" id="A0A3M2LW48"/>
<dbReference type="InterPro" id="IPR000086">
    <property type="entry name" value="NUDIX_hydrolase_dom"/>
</dbReference>
<keyword evidence="5" id="KW-1185">Reference proteome</keyword>
<dbReference type="GO" id="GO:0019693">
    <property type="term" value="P:ribose phosphate metabolic process"/>
    <property type="evidence" value="ECO:0007669"/>
    <property type="project" value="TreeGrafter"/>
</dbReference>
<comment type="caution">
    <text evidence="4">The sequence shown here is derived from an EMBL/GenBank/DDBJ whole genome shotgun (WGS) entry which is preliminary data.</text>
</comment>
<sequence length="181" mass="19790">MRDADLEWVQLSEGAPAGFLKVCSRVYRYPDGREEPWDILLGGSTVAVLALTEDEQVVLARQYRPGPDAVLLEMPGGNVTGAEDVLGAALRELREETGYEAESAAVVMQTWLASYATHRRHAVVARDCRWVGEQRLDDAEFIEPVLMPIGEFIAHALGGQLTDTDMALACLVAAGYLKQTT</sequence>
<dbReference type="PROSITE" id="PS00893">
    <property type="entry name" value="NUDIX_BOX"/>
    <property type="match status" value="1"/>
</dbReference>
<dbReference type="InterPro" id="IPR020084">
    <property type="entry name" value="NUDIX_hydrolase_CS"/>
</dbReference>